<name>H5U5L5_9ACTN</name>
<evidence type="ECO:0000313" key="3">
    <source>
        <dbReference type="Proteomes" id="UP000005845"/>
    </source>
</evidence>
<protein>
    <submittedName>
        <fullName evidence="2">Putative oxidoreductase</fullName>
    </submittedName>
</protein>
<gene>
    <name evidence="2" type="ORF">GOSPT_118_01000</name>
</gene>
<dbReference type="Proteomes" id="UP000005845">
    <property type="component" value="Unassembled WGS sequence"/>
</dbReference>
<accession>H5U5L5</accession>
<comment type="caution">
    <text evidence="2">The sequence shown here is derived from an EMBL/GenBank/DDBJ whole genome shotgun (WGS) entry which is preliminary data.</text>
</comment>
<feature type="region of interest" description="Disordered" evidence="1">
    <location>
        <begin position="284"/>
        <end position="333"/>
    </location>
</feature>
<proteinExistence type="predicted"/>
<evidence type="ECO:0000313" key="2">
    <source>
        <dbReference type="EMBL" id="GAB41023.1"/>
    </source>
</evidence>
<dbReference type="AlphaFoldDB" id="H5U5L5"/>
<dbReference type="EMBL" id="BAFC01000116">
    <property type="protein sequence ID" value="GAB41023.1"/>
    <property type="molecule type" value="Genomic_DNA"/>
</dbReference>
<dbReference type="Pfam" id="PF13450">
    <property type="entry name" value="NAD_binding_8"/>
    <property type="match status" value="1"/>
</dbReference>
<reference evidence="2 3" key="1">
    <citation type="submission" date="2012-02" db="EMBL/GenBank/DDBJ databases">
        <title>Whole genome shotgun sequence of Gordonia sputi NBRC 100414.</title>
        <authorList>
            <person name="Yoshida I."/>
            <person name="Hosoyama A."/>
            <person name="Tsuchikane K."/>
            <person name="Katsumata H."/>
            <person name="Yamazaki S."/>
            <person name="Fujita N."/>
        </authorList>
    </citation>
    <scope>NUCLEOTIDE SEQUENCE [LARGE SCALE GENOMIC DNA]</scope>
    <source>
        <strain evidence="2 3">NBRC 100414</strain>
    </source>
</reference>
<keyword evidence="3" id="KW-1185">Reference proteome</keyword>
<dbReference type="eggNOG" id="COG1233">
    <property type="taxonomic scope" value="Bacteria"/>
</dbReference>
<organism evidence="2 3">
    <name type="scientific">Gordonia sputi NBRC 100414</name>
    <dbReference type="NCBI Taxonomy" id="1089453"/>
    <lineage>
        <taxon>Bacteria</taxon>
        <taxon>Bacillati</taxon>
        <taxon>Actinomycetota</taxon>
        <taxon>Actinomycetes</taxon>
        <taxon>Mycobacteriales</taxon>
        <taxon>Gordoniaceae</taxon>
        <taxon>Gordonia</taxon>
    </lineage>
</organism>
<dbReference type="PANTHER" id="PTHR10668">
    <property type="entry name" value="PHYTOENE DEHYDROGENASE"/>
    <property type="match status" value="1"/>
</dbReference>
<dbReference type="InterPro" id="IPR036188">
    <property type="entry name" value="FAD/NAD-bd_sf"/>
</dbReference>
<dbReference type="RefSeq" id="WP_005208182.1">
    <property type="nucleotide sequence ID" value="NZ_BAFC01000116.1"/>
</dbReference>
<dbReference type="PANTHER" id="PTHR10668:SF103">
    <property type="entry name" value="PYRIDINE NUCLEOTIDE-DISULFIDE OXIDOREDUCTASE DOMAIN-CONTAINING PROTEIN 2"/>
    <property type="match status" value="1"/>
</dbReference>
<dbReference type="Gene3D" id="3.50.50.60">
    <property type="entry name" value="FAD/NAD(P)-binding domain"/>
    <property type="match status" value="1"/>
</dbReference>
<dbReference type="SUPFAM" id="SSF51905">
    <property type="entry name" value="FAD/NAD(P)-binding domain"/>
    <property type="match status" value="1"/>
</dbReference>
<evidence type="ECO:0000256" key="1">
    <source>
        <dbReference type="SAM" id="MobiDB-lite"/>
    </source>
</evidence>
<sequence>MERFDDIIIGAGHNGLTAAAYLARAGRRVLVLERADHVGGATVSATPFPGVPAHLSRYSYLVSLLPREIITDLDLDISLIRRRYSSYTPLPTDPTRGLLVDNADESATAESFRRITGDDTEFASWQWFYGRMGEIARRVFPTLIEPLRSRDELRDLVIGASSSAGLDTSLAEIWELLTERPLGELIERYFADDLVRGVVATDALIGTFADLHDARLRQNICFLYHLIGGGTGDWDVPVGGMGAVSGALYEAAVAAGARIVTGARITGIDPADGTVEYVSSAHVERGPSPLVERSTAGPSSLVQPAGSPHPLVQPAGSPHPLVEPAASAASSPQPLVEPAASAASSRVETTLRASMLYVACAPQSINDCLDVPLDVESDTAGAQLKINMLLDRLPALRDGSVLPDAAFSGTFHINESYGQLHAAWQQASIDKVPSVPPCEIYCHTLSDRSILGPELAGCNTLTLFGLQMPPAVFDAPSATGRAVEATLNSLNSVLAEPIQSVICTDAHGNPCIEAKTPQDLEAALGLPGGNIFHRSLQWPWAQDRHTVGQWGVETRHPRVLLAGAAARRGGGVSGIPGHNAAALVLEG</sequence>
<dbReference type="GO" id="GO:0005829">
    <property type="term" value="C:cytosol"/>
    <property type="evidence" value="ECO:0007669"/>
    <property type="project" value="TreeGrafter"/>
</dbReference>